<feature type="domain" description="Calcineurin-like phosphoesterase" evidence="4">
    <location>
        <begin position="182"/>
        <end position="363"/>
    </location>
</feature>
<keyword evidence="3" id="KW-0812">Transmembrane</keyword>
<dbReference type="AlphaFoldDB" id="A0A7K0EVI3"/>
<sequence length="425" mass="48099">MNRIVLFFIVSAILLLIDWYVFQAIKTVTRSTSEATQRTVQYIYWGFTAVTIITYLTMQLLPPDAVGRVTRGFIWSAILIPYFSKVFAILFIFVDDLGRFVRWVASLFYRPDIRAAVNDTTQATIPATNVIPRSEFLMKTALIAGSVPLVAFTYGIVSGAHDYRIRRIKLPLKNLPSSFDGLKIAQLSDIHSGSFFNKVAVKGGVEMLLREKPDLVFFTGDLVNNTADEVEDYIDIFDKVKAPMGVFSTLGNHDYGDYVNWSSPQAKKKNLETLKAAHKQLGWNLMMDENHILEQNGDKIALIGIQNWGSGRWPKYGDLAKARKGTEDYPVKLLLSHDPSHWDAQVRPEFPDIDVQFAGHTHGMQFGVEIGNVRWSPAQYAYKQWAGLYQEGQQYLYVNRGYGYLGYPGRVGILPEVTIFELKKG</sequence>
<keyword evidence="6" id="KW-1185">Reference proteome</keyword>
<dbReference type="PANTHER" id="PTHR31302">
    <property type="entry name" value="TRANSMEMBRANE PROTEIN WITH METALLOPHOSPHOESTERASE DOMAIN-RELATED"/>
    <property type="match status" value="1"/>
</dbReference>
<dbReference type="CDD" id="cd07385">
    <property type="entry name" value="MPP_YkuE_C"/>
    <property type="match status" value="1"/>
</dbReference>
<evidence type="ECO:0000313" key="5">
    <source>
        <dbReference type="EMBL" id="MRS65835.1"/>
    </source>
</evidence>
<evidence type="ECO:0000259" key="4">
    <source>
        <dbReference type="Pfam" id="PF00149"/>
    </source>
</evidence>
<feature type="transmembrane region" description="Helical" evidence="3">
    <location>
        <begin position="73"/>
        <end position="94"/>
    </location>
</feature>
<proteinExistence type="predicted"/>
<accession>A0A7K0EVI3</accession>
<dbReference type="GO" id="GO:0009245">
    <property type="term" value="P:lipid A biosynthetic process"/>
    <property type="evidence" value="ECO:0007669"/>
    <property type="project" value="TreeGrafter"/>
</dbReference>
<evidence type="ECO:0000256" key="1">
    <source>
        <dbReference type="ARBA" id="ARBA00022723"/>
    </source>
</evidence>
<dbReference type="EMBL" id="WJXZ01000021">
    <property type="protein sequence ID" value="MRS65835.1"/>
    <property type="molecule type" value="Genomic_DNA"/>
</dbReference>
<reference evidence="5 6" key="1">
    <citation type="journal article" date="2018" name="Antonie Van Leeuwenhoek">
        <title>Larkinella terrae sp. nov., isolated from soil on Jeju Island, South Korea.</title>
        <authorList>
            <person name="Ten L.N."/>
            <person name="Jeon J."/>
            <person name="Park S.J."/>
            <person name="Park S."/>
            <person name="Lee S.Y."/>
            <person name="Kim M.K."/>
            <person name="Jung H.Y."/>
        </authorList>
    </citation>
    <scope>NUCLEOTIDE SEQUENCE [LARGE SCALE GENOMIC DNA]</scope>
    <source>
        <strain evidence="5 6">KCTC 52001</strain>
    </source>
</reference>
<evidence type="ECO:0000256" key="3">
    <source>
        <dbReference type="SAM" id="Phobius"/>
    </source>
</evidence>
<keyword evidence="1" id="KW-0479">Metal-binding</keyword>
<evidence type="ECO:0000256" key="2">
    <source>
        <dbReference type="ARBA" id="ARBA00022801"/>
    </source>
</evidence>
<keyword evidence="3" id="KW-0472">Membrane</keyword>
<dbReference type="GO" id="GO:0008758">
    <property type="term" value="F:UDP-2,3-diacylglucosamine hydrolase activity"/>
    <property type="evidence" value="ECO:0007669"/>
    <property type="project" value="TreeGrafter"/>
</dbReference>
<dbReference type="GO" id="GO:0046872">
    <property type="term" value="F:metal ion binding"/>
    <property type="evidence" value="ECO:0007669"/>
    <property type="project" value="UniProtKB-KW"/>
</dbReference>
<comment type="caution">
    <text evidence="5">The sequence shown here is derived from an EMBL/GenBank/DDBJ whole genome shotgun (WGS) entry which is preliminary data.</text>
</comment>
<name>A0A7K0EVI3_9BACT</name>
<dbReference type="InterPro" id="IPR029052">
    <property type="entry name" value="Metallo-depent_PP-like"/>
</dbReference>
<dbReference type="Pfam" id="PF00149">
    <property type="entry name" value="Metallophos"/>
    <property type="match status" value="1"/>
</dbReference>
<dbReference type="InterPro" id="IPR051158">
    <property type="entry name" value="Metallophosphoesterase_sf"/>
</dbReference>
<feature type="transmembrane region" description="Helical" evidence="3">
    <location>
        <begin position="136"/>
        <end position="157"/>
    </location>
</feature>
<keyword evidence="3" id="KW-1133">Transmembrane helix</keyword>
<dbReference type="Proteomes" id="UP000441754">
    <property type="component" value="Unassembled WGS sequence"/>
</dbReference>
<feature type="transmembrane region" description="Helical" evidence="3">
    <location>
        <begin position="42"/>
        <end position="61"/>
    </location>
</feature>
<dbReference type="SUPFAM" id="SSF56300">
    <property type="entry name" value="Metallo-dependent phosphatases"/>
    <property type="match status" value="1"/>
</dbReference>
<keyword evidence="2" id="KW-0378">Hydrolase</keyword>
<dbReference type="RefSeq" id="WP_154179227.1">
    <property type="nucleotide sequence ID" value="NZ_WJXZ01000021.1"/>
</dbReference>
<dbReference type="GO" id="GO:0016020">
    <property type="term" value="C:membrane"/>
    <property type="evidence" value="ECO:0007669"/>
    <property type="project" value="GOC"/>
</dbReference>
<protein>
    <submittedName>
        <fullName evidence="5">Metallophosphoesterase</fullName>
    </submittedName>
</protein>
<organism evidence="5 6">
    <name type="scientific">Larkinella terrae</name>
    <dbReference type="NCBI Taxonomy" id="2025311"/>
    <lineage>
        <taxon>Bacteria</taxon>
        <taxon>Pseudomonadati</taxon>
        <taxon>Bacteroidota</taxon>
        <taxon>Cytophagia</taxon>
        <taxon>Cytophagales</taxon>
        <taxon>Spirosomataceae</taxon>
        <taxon>Larkinella</taxon>
    </lineage>
</organism>
<dbReference type="OrthoDB" id="9780884at2"/>
<evidence type="ECO:0000313" key="6">
    <source>
        <dbReference type="Proteomes" id="UP000441754"/>
    </source>
</evidence>
<dbReference type="PANTHER" id="PTHR31302:SF31">
    <property type="entry name" value="PHOSPHODIESTERASE YAEI"/>
    <property type="match status" value="1"/>
</dbReference>
<gene>
    <name evidence="5" type="ORF">GJJ30_31420</name>
</gene>
<dbReference type="InterPro" id="IPR004843">
    <property type="entry name" value="Calcineurin-like_PHP"/>
</dbReference>
<dbReference type="Gene3D" id="3.60.21.10">
    <property type="match status" value="1"/>
</dbReference>